<keyword evidence="4" id="KW-0804">Transcription</keyword>
<dbReference type="STRING" id="706570.PT85_16880"/>
<sequence length="205" mass="23259">MRRTKEDAEKTRAAILNAAEQLFLERGVAHTSLEHIARAAGVTRGAVYWHFQNKADLFTAMLNQVRLPPEQIAEKLSADPQLSLGSLRDMCVGGLQILVQNEQKRRILTVLMQRCEFTDELRPAEERHNQFVNQFIAICERLLEDCERLGQLHPGINAHQASRAVHGLLIGLIGDWLRDPQQFDPETDAGPMFDALFRGLIRERA</sequence>
<dbReference type="Pfam" id="PF08361">
    <property type="entry name" value="TetR_C_2"/>
    <property type="match status" value="1"/>
</dbReference>
<keyword evidence="3 5" id="KW-0238">DNA-binding</keyword>
<proteinExistence type="predicted"/>
<evidence type="ECO:0000259" key="6">
    <source>
        <dbReference type="PROSITE" id="PS50977"/>
    </source>
</evidence>
<evidence type="ECO:0000256" key="2">
    <source>
        <dbReference type="ARBA" id="ARBA00023015"/>
    </source>
</evidence>
<dbReference type="PANTHER" id="PTHR30055:SF240">
    <property type="entry name" value="HTH-TYPE TRANSCRIPTIONAL REGULATOR ACRR"/>
    <property type="match status" value="1"/>
</dbReference>
<dbReference type="InterPro" id="IPR013572">
    <property type="entry name" value="Tscrpt_reg_MAATS_C"/>
</dbReference>
<accession>A0A0B3BQX9</accession>
<comment type="caution">
    <text evidence="7">The sequence shown here is derived from an EMBL/GenBank/DDBJ whole genome shotgun (WGS) entry which is preliminary data.</text>
</comment>
<dbReference type="PROSITE" id="PS01081">
    <property type="entry name" value="HTH_TETR_1"/>
    <property type="match status" value="1"/>
</dbReference>
<dbReference type="Gene3D" id="1.10.357.10">
    <property type="entry name" value="Tetracycline Repressor, domain 2"/>
    <property type="match status" value="1"/>
</dbReference>
<dbReference type="InterPro" id="IPR023772">
    <property type="entry name" value="DNA-bd_HTH_TetR-type_CS"/>
</dbReference>
<dbReference type="InterPro" id="IPR050109">
    <property type="entry name" value="HTH-type_TetR-like_transc_reg"/>
</dbReference>
<evidence type="ECO:0000256" key="4">
    <source>
        <dbReference type="ARBA" id="ARBA00023163"/>
    </source>
</evidence>
<dbReference type="PANTHER" id="PTHR30055">
    <property type="entry name" value="HTH-TYPE TRANSCRIPTIONAL REGULATOR RUTR"/>
    <property type="match status" value="1"/>
</dbReference>
<dbReference type="FunFam" id="1.10.357.10:FF:000003">
    <property type="entry name" value="HTH-type transcriptional regulator AcrR"/>
    <property type="match status" value="1"/>
</dbReference>
<keyword evidence="8" id="KW-1185">Reference proteome</keyword>
<dbReference type="OrthoDB" id="5816932at2"/>
<feature type="DNA-binding region" description="H-T-H motif" evidence="5">
    <location>
        <begin position="32"/>
        <end position="51"/>
    </location>
</feature>
<evidence type="ECO:0000313" key="8">
    <source>
        <dbReference type="Proteomes" id="UP000030980"/>
    </source>
</evidence>
<gene>
    <name evidence="7" type="ORF">PT85_16880</name>
</gene>
<keyword evidence="2" id="KW-0805">Transcription regulation</keyword>
<dbReference type="GO" id="GO:0003700">
    <property type="term" value="F:DNA-binding transcription factor activity"/>
    <property type="evidence" value="ECO:0007669"/>
    <property type="project" value="UniProtKB-ARBA"/>
</dbReference>
<dbReference type="InterPro" id="IPR001647">
    <property type="entry name" value="HTH_TetR"/>
</dbReference>
<keyword evidence="1" id="KW-0678">Repressor</keyword>
<evidence type="ECO:0000256" key="5">
    <source>
        <dbReference type="PROSITE-ProRule" id="PRU00335"/>
    </source>
</evidence>
<dbReference type="GO" id="GO:0000976">
    <property type="term" value="F:transcription cis-regulatory region binding"/>
    <property type="evidence" value="ECO:0007669"/>
    <property type="project" value="TreeGrafter"/>
</dbReference>
<evidence type="ECO:0000256" key="1">
    <source>
        <dbReference type="ARBA" id="ARBA00022491"/>
    </source>
</evidence>
<dbReference type="InterPro" id="IPR036271">
    <property type="entry name" value="Tet_transcr_reg_TetR-rel_C_sf"/>
</dbReference>
<dbReference type="Pfam" id="PF00440">
    <property type="entry name" value="TetR_N"/>
    <property type="match status" value="1"/>
</dbReference>
<dbReference type="AlphaFoldDB" id="A0A0B3BQX9"/>
<evidence type="ECO:0000256" key="3">
    <source>
        <dbReference type="ARBA" id="ARBA00023125"/>
    </source>
</evidence>
<dbReference type="SUPFAM" id="SSF48498">
    <property type="entry name" value="Tetracyclin repressor-like, C-terminal domain"/>
    <property type="match status" value="1"/>
</dbReference>
<dbReference type="EMBL" id="JTAK01000011">
    <property type="protein sequence ID" value="KHO63466.1"/>
    <property type="molecule type" value="Genomic_DNA"/>
</dbReference>
<dbReference type="PRINTS" id="PR00455">
    <property type="entry name" value="HTHTETR"/>
</dbReference>
<dbReference type="FunFam" id="1.10.10.60:FF:000141">
    <property type="entry name" value="TetR family transcriptional regulator"/>
    <property type="match status" value="1"/>
</dbReference>
<dbReference type="GO" id="GO:0045892">
    <property type="term" value="P:negative regulation of DNA-templated transcription"/>
    <property type="evidence" value="ECO:0007669"/>
    <property type="project" value="UniProtKB-ARBA"/>
</dbReference>
<feature type="domain" description="HTH tetR-type" evidence="6">
    <location>
        <begin position="9"/>
        <end position="69"/>
    </location>
</feature>
<reference evidence="7 8" key="1">
    <citation type="submission" date="2014-11" db="EMBL/GenBank/DDBJ databases">
        <title>Genome sequence of Pseudomonas tuomuerensis JCM 14085.</title>
        <authorList>
            <person name="Shin S.-K."/>
            <person name="Yi H."/>
        </authorList>
    </citation>
    <scope>NUCLEOTIDE SEQUENCE [LARGE SCALE GENOMIC DNA]</scope>
    <source>
        <strain evidence="7 8">JCM 14085</strain>
    </source>
</reference>
<dbReference type="RefSeq" id="WP_027590587.1">
    <property type="nucleotide sequence ID" value="NZ_FMUP01000009.1"/>
</dbReference>
<dbReference type="Proteomes" id="UP000030980">
    <property type="component" value="Unassembled WGS sequence"/>
</dbReference>
<protein>
    <submittedName>
        <fullName evidence="7">TetR family transcriptional regulator</fullName>
    </submittedName>
</protein>
<organism evidence="7 8">
    <name type="scientific">Pseudomonas flexibilis</name>
    <dbReference type="NCBI Taxonomy" id="706570"/>
    <lineage>
        <taxon>Bacteria</taxon>
        <taxon>Pseudomonadati</taxon>
        <taxon>Pseudomonadota</taxon>
        <taxon>Gammaproteobacteria</taxon>
        <taxon>Pseudomonadales</taxon>
        <taxon>Pseudomonadaceae</taxon>
        <taxon>Pseudomonas</taxon>
    </lineage>
</organism>
<dbReference type="PROSITE" id="PS50977">
    <property type="entry name" value="HTH_TETR_2"/>
    <property type="match status" value="1"/>
</dbReference>
<dbReference type="SUPFAM" id="SSF46689">
    <property type="entry name" value="Homeodomain-like"/>
    <property type="match status" value="1"/>
</dbReference>
<dbReference type="InterPro" id="IPR009057">
    <property type="entry name" value="Homeodomain-like_sf"/>
</dbReference>
<name>A0A0B3BQX9_9PSED</name>
<evidence type="ECO:0000313" key="7">
    <source>
        <dbReference type="EMBL" id="KHO63466.1"/>
    </source>
</evidence>